<proteinExistence type="predicted"/>
<evidence type="ECO:0000256" key="3">
    <source>
        <dbReference type="ARBA" id="ARBA00022692"/>
    </source>
</evidence>
<dbReference type="PROSITE" id="PS50850">
    <property type="entry name" value="MFS"/>
    <property type="match status" value="1"/>
</dbReference>
<feature type="domain" description="Major facilitator superfamily (MFS) profile" evidence="8">
    <location>
        <begin position="69"/>
        <end position="523"/>
    </location>
</feature>
<dbReference type="Pfam" id="PF07690">
    <property type="entry name" value="MFS_1"/>
    <property type="match status" value="1"/>
</dbReference>
<feature type="transmembrane region" description="Helical" evidence="7">
    <location>
        <begin position="239"/>
        <end position="261"/>
    </location>
</feature>
<keyword evidence="10" id="KW-1185">Reference proteome</keyword>
<dbReference type="GO" id="GO:0022857">
    <property type="term" value="F:transmembrane transporter activity"/>
    <property type="evidence" value="ECO:0007669"/>
    <property type="project" value="InterPro"/>
</dbReference>
<dbReference type="InterPro" id="IPR036259">
    <property type="entry name" value="MFS_trans_sf"/>
</dbReference>
<evidence type="ECO:0000256" key="1">
    <source>
        <dbReference type="ARBA" id="ARBA00004141"/>
    </source>
</evidence>
<feature type="transmembrane region" description="Helical" evidence="7">
    <location>
        <begin position="437"/>
        <end position="459"/>
    </location>
</feature>
<dbReference type="GO" id="GO:0016020">
    <property type="term" value="C:membrane"/>
    <property type="evidence" value="ECO:0007669"/>
    <property type="project" value="UniProtKB-SubCell"/>
</dbReference>
<dbReference type="SUPFAM" id="SSF103473">
    <property type="entry name" value="MFS general substrate transporter"/>
    <property type="match status" value="1"/>
</dbReference>
<feature type="transmembrane region" description="Helical" evidence="7">
    <location>
        <begin position="137"/>
        <end position="156"/>
    </location>
</feature>
<feature type="transmembrane region" description="Helical" evidence="7">
    <location>
        <begin position="385"/>
        <end position="403"/>
    </location>
</feature>
<gene>
    <name evidence="9" type="ORF">LECACI_7A002999</name>
</gene>
<sequence>MAPDTEKSDSYNIKDNDTHEIHDRENSNTQHVHQRARAVWDESAIDPVLARKMALVNTAIDEIGMTKWHWKLFFLNGFGYAVDSLLIVIQSITQMAVTQEFGNPNPALKGVSLASQIGLLVGAAAWGLSADIVGRKFAFNSSLFLVSAFVLIAAGMTTYISFSAMVAIYSAAAGGGYIIDATNFHEFLPRKYQWLVTFLEIWVPIGYLFTGLLAWAFLANFSCPTDVKPPNCHRADNMGWRYLHFTCGGVVLFLSLIRIFVLKMVQTPRWLVSQNRDEEVVDHLASLAQKYHRPFTLSIQDLQAEGRVLHTDKSKWSTVRVRKHLSGLFETKLLAYSTSLLILNWFVVGLVTPLYQVFLPYYLASRGHAKASGQHSSTDETWRNYAINQAVGLLGPCIAAILVETPYIGRKGTLAIGALVTMSLQFGYTQITTPTQNVAVSSCIGVGTNIYYGVIYAYTPEIMPSAHRGTGYGICAVMNRVGGVVGVVVGSYANPETTAPIFVCAGCFGVLAVLSLMLPFESRGRESV</sequence>
<dbReference type="Proteomes" id="UP001296104">
    <property type="component" value="Unassembled WGS sequence"/>
</dbReference>
<evidence type="ECO:0000313" key="10">
    <source>
        <dbReference type="Proteomes" id="UP001296104"/>
    </source>
</evidence>
<keyword evidence="2" id="KW-0813">Transport</keyword>
<evidence type="ECO:0000313" key="9">
    <source>
        <dbReference type="EMBL" id="CAK3935172.1"/>
    </source>
</evidence>
<feature type="transmembrane region" description="Helical" evidence="7">
    <location>
        <begin position="471"/>
        <end position="493"/>
    </location>
</feature>
<dbReference type="PANTHER" id="PTHR23511">
    <property type="entry name" value="SYNAPTIC VESICLE GLYCOPROTEIN 2"/>
    <property type="match status" value="1"/>
</dbReference>
<dbReference type="AlphaFoldDB" id="A0AAI8YVY6"/>
<comment type="subcellular location">
    <subcellularLocation>
        <location evidence="1">Membrane</location>
        <topology evidence="1">Multi-pass membrane protein</topology>
    </subcellularLocation>
</comment>
<dbReference type="EMBL" id="CAVMBE010000014">
    <property type="protein sequence ID" value="CAK3935172.1"/>
    <property type="molecule type" value="Genomic_DNA"/>
</dbReference>
<feature type="transmembrane region" description="Helical" evidence="7">
    <location>
        <begin position="194"/>
        <end position="219"/>
    </location>
</feature>
<keyword evidence="5 7" id="KW-0472">Membrane</keyword>
<dbReference type="InterPro" id="IPR011701">
    <property type="entry name" value="MFS"/>
</dbReference>
<evidence type="ECO:0000256" key="6">
    <source>
        <dbReference type="SAM" id="MobiDB-lite"/>
    </source>
</evidence>
<feature type="transmembrane region" description="Helical" evidence="7">
    <location>
        <begin position="333"/>
        <end position="355"/>
    </location>
</feature>
<evidence type="ECO:0000256" key="7">
    <source>
        <dbReference type="SAM" id="Phobius"/>
    </source>
</evidence>
<evidence type="ECO:0000259" key="8">
    <source>
        <dbReference type="PROSITE" id="PS50850"/>
    </source>
</evidence>
<feature type="transmembrane region" description="Helical" evidence="7">
    <location>
        <begin position="72"/>
        <end position="93"/>
    </location>
</feature>
<accession>A0AAI8YVY6</accession>
<feature type="compositionally biased region" description="Basic and acidic residues" evidence="6">
    <location>
        <begin position="1"/>
        <end position="26"/>
    </location>
</feature>
<feature type="transmembrane region" description="Helical" evidence="7">
    <location>
        <begin position="499"/>
        <end position="520"/>
    </location>
</feature>
<organism evidence="9 10">
    <name type="scientific">Lecanosticta acicola</name>
    <dbReference type="NCBI Taxonomy" id="111012"/>
    <lineage>
        <taxon>Eukaryota</taxon>
        <taxon>Fungi</taxon>
        <taxon>Dikarya</taxon>
        <taxon>Ascomycota</taxon>
        <taxon>Pezizomycotina</taxon>
        <taxon>Dothideomycetes</taxon>
        <taxon>Dothideomycetidae</taxon>
        <taxon>Mycosphaerellales</taxon>
        <taxon>Mycosphaerellaceae</taxon>
        <taxon>Lecanosticta</taxon>
    </lineage>
</organism>
<comment type="caution">
    <text evidence="9">The sequence shown here is derived from an EMBL/GenBank/DDBJ whole genome shotgun (WGS) entry which is preliminary data.</text>
</comment>
<dbReference type="PANTHER" id="PTHR23511:SF4">
    <property type="entry name" value="MAJOR FACILITATOR SUPERFAMILY (MFS) PROFILE DOMAIN-CONTAINING PROTEIN"/>
    <property type="match status" value="1"/>
</dbReference>
<evidence type="ECO:0000256" key="2">
    <source>
        <dbReference type="ARBA" id="ARBA00022448"/>
    </source>
</evidence>
<name>A0AAI8YVY6_9PEZI</name>
<protein>
    <submittedName>
        <fullName evidence="9">MFS general substrate transporter</fullName>
    </submittedName>
</protein>
<keyword evidence="3 7" id="KW-0812">Transmembrane</keyword>
<reference evidence="9" key="1">
    <citation type="submission" date="2023-11" db="EMBL/GenBank/DDBJ databases">
        <authorList>
            <person name="Alioto T."/>
            <person name="Alioto T."/>
            <person name="Gomez Garrido J."/>
        </authorList>
    </citation>
    <scope>NUCLEOTIDE SEQUENCE</scope>
</reference>
<feature type="transmembrane region" description="Helical" evidence="7">
    <location>
        <begin position="113"/>
        <end position="130"/>
    </location>
</feature>
<keyword evidence="4 7" id="KW-1133">Transmembrane helix</keyword>
<evidence type="ECO:0000256" key="5">
    <source>
        <dbReference type="ARBA" id="ARBA00023136"/>
    </source>
</evidence>
<dbReference type="Gene3D" id="1.20.1250.20">
    <property type="entry name" value="MFS general substrate transporter like domains"/>
    <property type="match status" value="1"/>
</dbReference>
<feature type="transmembrane region" description="Helical" evidence="7">
    <location>
        <begin position="162"/>
        <end position="182"/>
    </location>
</feature>
<feature type="region of interest" description="Disordered" evidence="6">
    <location>
        <begin position="1"/>
        <end position="32"/>
    </location>
</feature>
<dbReference type="InterPro" id="IPR020846">
    <property type="entry name" value="MFS_dom"/>
</dbReference>
<dbReference type="CDD" id="cd17316">
    <property type="entry name" value="MFS_SV2_like"/>
    <property type="match status" value="1"/>
</dbReference>
<evidence type="ECO:0000256" key="4">
    <source>
        <dbReference type="ARBA" id="ARBA00022989"/>
    </source>
</evidence>